<dbReference type="AlphaFoldDB" id="A0A1G7FXZ4"/>
<dbReference type="OrthoDB" id="329514at2"/>
<feature type="transmembrane region" description="Helical" evidence="1">
    <location>
        <begin position="46"/>
        <end position="68"/>
    </location>
</feature>
<dbReference type="STRING" id="1391627.SAMN05216464_109268"/>
<dbReference type="EMBL" id="FNAI01000009">
    <property type="protein sequence ID" value="SDE80746.1"/>
    <property type="molecule type" value="Genomic_DNA"/>
</dbReference>
<sequence length="142" mass="15881">MNLYSFLQHLHSGFRYIVIALILAAIIGSLVGWIGQKAYTNGNRKLNLFAMISAHTQLLIGIVLYFVSPLVMFNKAVMKNPVGRYFTVEHWVIMLIAIALITIGHSKSKKGIDSEARHKSIVIFYFLALVIILAGIILIPRS</sequence>
<proteinExistence type="predicted"/>
<keyword evidence="1" id="KW-1133">Transmembrane helix</keyword>
<feature type="transmembrane region" description="Helical" evidence="1">
    <location>
        <begin position="13"/>
        <end position="34"/>
    </location>
</feature>
<organism evidence="2 3">
    <name type="scientific">Mucilaginibacter pineti</name>
    <dbReference type="NCBI Taxonomy" id="1391627"/>
    <lineage>
        <taxon>Bacteria</taxon>
        <taxon>Pseudomonadati</taxon>
        <taxon>Bacteroidota</taxon>
        <taxon>Sphingobacteriia</taxon>
        <taxon>Sphingobacteriales</taxon>
        <taxon>Sphingobacteriaceae</taxon>
        <taxon>Mucilaginibacter</taxon>
    </lineage>
</organism>
<reference evidence="2 3" key="1">
    <citation type="submission" date="2016-10" db="EMBL/GenBank/DDBJ databases">
        <authorList>
            <person name="de Groot N.N."/>
        </authorList>
    </citation>
    <scope>NUCLEOTIDE SEQUENCE [LARGE SCALE GENOMIC DNA]</scope>
    <source>
        <strain evidence="2 3">47C3B</strain>
    </source>
</reference>
<keyword evidence="3" id="KW-1185">Reference proteome</keyword>
<evidence type="ECO:0008006" key="4">
    <source>
        <dbReference type="Google" id="ProtNLM"/>
    </source>
</evidence>
<evidence type="ECO:0000313" key="2">
    <source>
        <dbReference type="EMBL" id="SDE80746.1"/>
    </source>
</evidence>
<dbReference type="RefSeq" id="WP_091151728.1">
    <property type="nucleotide sequence ID" value="NZ_FNAI01000009.1"/>
</dbReference>
<evidence type="ECO:0000256" key="1">
    <source>
        <dbReference type="SAM" id="Phobius"/>
    </source>
</evidence>
<feature type="transmembrane region" description="Helical" evidence="1">
    <location>
        <begin position="120"/>
        <end position="139"/>
    </location>
</feature>
<feature type="transmembrane region" description="Helical" evidence="1">
    <location>
        <begin position="88"/>
        <end position="108"/>
    </location>
</feature>
<dbReference type="Proteomes" id="UP000199072">
    <property type="component" value="Unassembled WGS sequence"/>
</dbReference>
<keyword evidence="1" id="KW-0472">Membrane</keyword>
<gene>
    <name evidence="2" type="ORF">SAMN05216464_109268</name>
</gene>
<accession>A0A1G7FXZ4</accession>
<keyword evidence="1" id="KW-0812">Transmembrane</keyword>
<protein>
    <recommendedName>
        <fullName evidence="4">Cytochrome B</fullName>
    </recommendedName>
</protein>
<evidence type="ECO:0000313" key="3">
    <source>
        <dbReference type="Proteomes" id="UP000199072"/>
    </source>
</evidence>
<name>A0A1G7FXZ4_9SPHI</name>